<evidence type="ECO:0000259" key="3">
    <source>
        <dbReference type="Pfam" id="PF22666"/>
    </source>
</evidence>
<dbReference type="PANTHER" id="PTHR43730">
    <property type="entry name" value="BETA-MANNOSIDASE"/>
    <property type="match status" value="1"/>
</dbReference>
<gene>
    <name evidence="4" type="ORF">PHLCEN_2v9366</name>
</gene>
<name>A0A2R6NR06_9APHY</name>
<protein>
    <recommendedName>
        <fullName evidence="3">Beta-mannosidase-like galactose-binding domain-containing protein</fullName>
    </recommendedName>
</protein>
<dbReference type="OrthoDB" id="2866996at2759"/>
<dbReference type="Proteomes" id="UP000186601">
    <property type="component" value="Unassembled WGS sequence"/>
</dbReference>
<dbReference type="InterPro" id="IPR054593">
    <property type="entry name" value="Beta-mannosidase-like_N2"/>
</dbReference>
<dbReference type="SUPFAM" id="SSF49785">
    <property type="entry name" value="Galactose-binding domain-like"/>
    <property type="match status" value="1"/>
</dbReference>
<dbReference type="InterPro" id="IPR008979">
    <property type="entry name" value="Galactose-bd-like_sf"/>
</dbReference>
<organism evidence="4 5">
    <name type="scientific">Hermanssonia centrifuga</name>
    <dbReference type="NCBI Taxonomy" id="98765"/>
    <lineage>
        <taxon>Eukaryota</taxon>
        <taxon>Fungi</taxon>
        <taxon>Dikarya</taxon>
        <taxon>Basidiomycota</taxon>
        <taxon>Agaricomycotina</taxon>
        <taxon>Agaricomycetes</taxon>
        <taxon>Polyporales</taxon>
        <taxon>Meruliaceae</taxon>
        <taxon>Hermanssonia</taxon>
    </lineage>
</organism>
<reference evidence="4 5" key="1">
    <citation type="submission" date="2018-02" db="EMBL/GenBank/DDBJ databases">
        <title>Genome sequence of the basidiomycete white-rot fungus Phlebia centrifuga.</title>
        <authorList>
            <person name="Granchi Z."/>
            <person name="Peng M."/>
            <person name="de Vries R.P."/>
            <person name="Hilden K."/>
            <person name="Makela M.R."/>
            <person name="Grigoriev I."/>
            <person name="Riley R."/>
        </authorList>
    </citation>
    <scope>NUCLEOTIDE SEQUENCE [LARGE SCALE GENOMIC DNA]</scope>
    <source>
        <strain evidence="4 5">FBCC195</strain>
    </source>
</reference>
<dbReference type="GO" id="GO:0006516">
    <property type="term" value="P:glycoprotein catabolic process"/>
    <property type="evidence" value="ECO:0007669"/>
    <property type="project" value="TreeGrafter"/>
</dbReference>
<dbReference type="STRING" id="98765.A0A2R6NR06"/>
<sequence>MPELRTKDINNGWSFTQIGGGEAIKDGEWLSVKQFPTTVHVELLKYGKIPDPFVGLNEWDVQWVGEAEWSFKTEFSVNEQELAAPNAYLVFDGLDTFATVYLNGQKILETDNQFLSHRIAVKNQLKPSGNELLINFASAFREGRKVEKAHEKLYLWNGDSSRLHVRKAQYK</sequence>
<comment type="caution">
    <text evidence="4">The sequence shown here is derived from an EMBL/GenBank/DDBJ whole genome shotgun (WGS) entry which is preliminary data.</text>
</comment>
<feature type="domain" description="Beta-mannosidase-like galactose-binding" evidence="3">
    <location>
        <begin position="13"/>
        <end position="171"/>
    </location>
</feature>
<evidence type="ECO:0000256" key="1">
    <source>
        <dbReference type="ARBA" id="ARBA00022801"/>
    </source>
</evidence>
<dbReference type="Gene3D" id="2.60.120.260">
    <property type="entry name" value="Galactose-binding domain-like"/>
    <property type="match status" value="1"/>
</dbReference>
<keyword evidence="1" id="KW-0378">Hydrolase</keyword>
<dbReference type="GO" id="GO:0004567">
    <property type="term" value="F:beta-mannosidase activity"/>
    <property type="evidence" value="ECO:0007669"/>
    <property type="project" value="TreeGrafter"/>
</dbReference>
<keyword evidence="5" id="KW-1185">Reference proteome</keyword>
<dbReference type="AlphaFoldDB" id="A0A2R6NR06"/>
<evidence type="ECO:0000313" key="5">
    <source>
        <dbReference type="Proteomes" id="UP000186601"/>
    </source>
</evidence>
<evidence type="ECO:0000256" key="2">
    <source>
        <dbReference type="ARBA" id="ARBA00023295"/>
    </source>
</evidence>
<dbReference type="InterPro" id="IPR050887">
    <property type="entry name" value="Beta-mannosidase_GH2"/>
</dbReference>
<dbReference type="PANTHER" id="PTHR43730:SF1">
    <property type="entry name" value="BETA-MANNOSIDASE"/>
    <property type="match status" value="1"/>
</dbReference>
<accession>A0A2R6NR06</accession>
<keyword evidence="2" id="KW-0326">Glycosidase</keyword>
<evidence type="ECO:0000313" key="4">
    <source>
        <dbReference type="EMBL" id="PSR75036.1"/>
    </source>
</evidence>
<proteinExistence type="predicted"/>
<dbReference type="Pfam" id="PF22666">
    <property type="entry name" value="Glyco_hydro_2_N2"/>
    <property type="match status" value="1"/>
</dbReference>
<dbReference type="EMBL" id="MLYV02000939">
    <property type="protein sequence ID" value="PSR75036.1"/>
    <property type="molecule type" value="Genomic_DNA"/>
</dbReference>